<reference evidence="2 3" key="1">
    <citation type="submission" date="2019-03" db="EMBL/GenBank/DDBJ databases">
        <title>Single cell metagenomics reveals metabolic interactions within the superorganism composed of flagellate Streblomastix strix and complex community of Bacteroidetes bacteria on its surface.</title>
        <authorList>
            <person name="Treitli S.C."/>
            <person name="Kolisko M."/>
            <person name="Husnik F."/>
            <person name="Keeling P."/>
            <person name="Hampl V."/>
        </authorList>
    </citation>
    <scope>NUCLEOTIDE SEQUENCE [LARGE SCALE GENOMIC DNA]</scope>
    <source>
        <strain evidence="2">ST1C</strain>
    </source>
</reference>
<organism evidence="2 3">
    <name type="scientific">Streblomastix strix</name>
    <dbReference type="NCBI Taxonomy" id="222440"/>
    <lineage>
        <taxon>Eukaryota</taxon>
        <taxon>Metamonada</taxon>
        <taxon>Preaxostyla</taxon>
        <taxon>Oxymonadida</taxon>
        <taxon>Streblomastigidae</taxon>
        <taxon>Streblomastix</taxon>
    </lineage>
</organism>
<dbReference type="OrthoDB" id="5547497at2759"/>
<feature type="transmembrane region" description="Helical" evidence="1">
    <location>
        <begin position="44"/>
        <end position="67"/>
    </location>
</feature>
<comment type="caution">
    <text evidence="2">The sequence shown here is derived from an EMBL/GenBank/DDBJ whole genome shotgun (WGS) entry which is preliminary data.</text>
</comment>
<feature type="transmembrane region" description="Helical" evidence="1">
    <location>
        <begin position="12"/>
        <end position="32"/>
    </location>
</feature>
<gene>
    <name evidence="2" type="ORF">EZS28_008589</name>
</gene>
<proteinExistence type="predicted"/>
<evidence type="ECO:0000313" key="2">
    <source>
        <dbReference type="EMBL" id="KAA6395883.1"/>
    </source>
</evidence>
<dbReference type="AlphaFoldDB" id="A0A5J4WM27"/>
<dbReference type="Proteomes" id="UP000324800">
    <property type="component" value="Unassembled WGS sequence"/>
</dbReference>
<keyword evidence="1" id="KW-1133">Transmembrane helix</keyword>
<evidence type="ECO:0000256" key="1">
    <source>
        <dbReference type="SAM" id="Phobius"/>
    </source>
</evidence>
<sequence length="138" mass="15560">MSKSEKDSKKNSVQTFIASFVNCIAAIGIVLANKGALRQWKFAISLTSIHFAFTFIGLSILCILGVFQFKSLPIRRVVGFYQTMKIAITPFVCILEMIWIGKRFSLEFERVFGGFRGSNCNWGLLSTVEVDVEHIKLQ</sequence>
<keyword evidence="1" id="KW-0472">Membrane</keyword>
<accession>A0A5J4WM27</accession>
<protein>
    <submittedName>
        <fullName evidence="2">Uncharacterized protein</fullName>
    </submittedName>
</protein>
<feature type="transmembrane region" description="Helical" evidence="1">
    <location>
        <begin position="79"/>
        <end position="100"/>
    </location>
</feature>
<keyword evidence="1" id="KW-0812">Transmembrane</keyword>
<dbReference type="EMBL" id="SNRW01001570">
    <property type="protein sequence ID" value="KAA6395883.1"/>
    <property type="molecule type" value="Genomic_DNA"/>
</dbReference>
<name>A0A5J4WM27_9EUKA</name>
<evidence type="ECO:0000313" key="3">
    <source>
        <dbReference type="Proteomes" id="UP000324800"/>
    </source>
</evidence>